<proteinExistence type="predicted"/>
<dbReference type="Proteomes" id="UP000268014">
    <property type="component" value="Unassembled WGS sequence"/>
</dbReference>
<sequence length="48" mass="5391">MLEISKLGLAKHNRKSSRLESSERGRERDRKPSAGLSVVRLFHGNSSL</sequence>
<evidence type="ECO:0000256" key="1">
    <source>
        <dbReference type="SAM" id="MobiDB-lite"/>
    </source>
</evidence>
<evidence type="ECO:0000313" key="3">
    <source>
        <dbReference type="Proteomes" id="UP000268014"/>
    </source>
</evidence>
<organism evidence="2 3">
    <name type="scientific">Haemonchus placei</name>
    <name type="common">Barber's pole worm</name>
    <dbReference type="NCBI Taxonomy" id="6290"/>
    <lineage>
        <taxon>Eukaryota</taxon>
        <taxon>Metazoa</taxon>
        <taxon>Ecdysozoa</taxon>
        <taxon>Nematoda</taxon>
        <taxon>Chromadorea</taxon>
        <taxon>Rhabditida</taxon>
        <taxon>Rhabditina</taxon>
        <taxon>Rhabditomorpha</taxon>
        <taxon>Strongyloidea</taxon>
        <taxon>Trichostrongylidae</taxon>
        <taxon>Haemonchus</taxon>
    </lineage>
</organism>
<reference evidence="2 3" key="1">
    <citation type="submission" date="2018-11" db="EMBL/GenBank/DDBJ databases">
        <authorList>
            <consortium name="Pathogen Informatics"/>
        </authorList>
    </citation>
    <scope>NUCLEOTIDE SEQUENCE [LARGE SCALE GENOMIC DNA]</scope>
    <source>
        <strain evidence="2 3">MHpl1</strain>
    </source>
</reference>
<protein>
    <submittedName>
        <fullName evidence="2">Uncharacterized protein</fullName>
    </submittedName>
</protein>
<keyword evidence="3" id="KW-1185">Reference proteome</keyword>
<name>A0A3P7WVC1_HAEPC</name>
<dbReference type="EMBL" id="UZAF01016138">
    <property type="protein sequence ID" value="VDO21432.1"/>
    <property type="molecule type" value="Genomic_DNA"/>
</dbReference>
<evidence type="ECO:0000313" key="2">
    <source>
        <dbReference type="EMBL" id="VDO21432.1"/>
    </source>
</evidence>
<feature type="compositionally biased region" description="Basic and acidic residues" evidence="1">
    <location>
        <begin position="17"/>
        <end position="32"/>
    </location>
</feature>
<feature type="region of interest" description="Disordered" evidence="1">
    <location>
        <begin position="1"/>
        <end position="38"/>
    </location>
</feature>
<accession>A0A3P7WVC1</accession>
<gene>
    <name evidence="2" type="ORF">HPLM_LOCUS3669</name>
</gene>
<dbReference type="AlphaFoldDB" id="A0A3P7WVC1"/>